<feature type="transmembrane region" description="Helical" evidence="1">
    <location>
        <begin position="57"/>
        <end position="78"/>
    </location>
</feature>
<evidence type="ECO:0000313" key="2">
    <source>
        <dbReference type="EMBL" id="GLJ56468.1"/>
    </source>
</evidence>
<organism evidence="2 3">
    <name type="scientific">Cryptomeria japonica</name>
    <name type="common">Japanese cedar</name>
    <name type="synonym">Cupressus japonica</name>
    <dbReference type="NCBI Taxonomy" id="3369"/>
    <lineage>
        <taxon>Eukaryota</taxon>
        <taxon>Viridiplantae</taxon>
        <taxon>Streptophyta</taxon>
        <taxon>Embryophyta</taxon>
        <taxon>Tracheophyta</taxon>
        <taxon>Spermatophyta</taxon>
        <taxon>Pinopsida</taxon>
        <taxon>Pinidae</taxon>
        <taxon>Conifers II</taxon>
        <taxon>Cupressales</taxon>
        <taxon>Cupressaceae</taxon>
        <taxon>Cryptomeria</taxon>
    </lineage>
</organism>
<dbReference type="EMBL" id="BSEH01000022">
    <property type="protein sequence ID" value="GLJ56468.1"/>
    <property type="molecule type" value="Genomic_DNA"/>
</dbReference>
<keyword evidence="3" id="KW-1185">Reference proteome</keyword>
<name>A0AAD3RPR7_CRYJA</name>
<proteinExistence type="predicted"/>
<keyword evidence="1" id="KW-0812">Transmembrane</keyword>
<feature type="transmembrane region" description="Helical" evidence="1">
    <location>
        <begin position="32"/>
        <end position="51"/>
    </location>
</feature>
<dbReference type="Proteomes" id="UP001234787">
    <property type="component" value="Unassembled WGS sequence"/>
</dbReference>
<comment type="caution">
    <text evidence="2">The sequence shown here is derived from an EMBL/GenBank/DDBJ whole genome shotgun (WGS) entry which is preliminary data.</text>
</comment>
<evidence type="ECO:0000256" key="1">
    <source>
        <dbReference type="SAM" id="Phobius"/>
    </source>
</evidence>
<keyword evidence="1" id="KW-0472">Membrane</keyword>
<sequence length="210" mass="22695">MPMPMLVPMLLLEDLELEGMLRVMLMDRQVSYLRLCDWICYGVFNCFTDWIPLGLDLVLYQCLDLLLVLLATALYLLAGYGFRYGTGPSGTGSSAKTGASVSSFAPATAAYVAPATAAYVAPAAIYALTTGARSTGSGSYYSGSSTRSIVSAGLDAAGYRSRSRNGSVTRSARTILRGCYLCICTRIHEPAPTPWGDAAYYVWICDYLRH</sequence>
<keyword evidence="1" id="KW-1133">Transmembrane helix</keyword>
<reference evidence="2" key="1">
    <citation type="submission" date="2022-12" db="EMBL/GenBank/DDBJ databases">
        <title>Chromosome-Level Genome Assembly of Japanese Cedar (Cryptomeriajaponica D. Don).</title>
        <authorList>
            <person name="Fujino T."/>
            <person name="Yamaguchi K."/>
            <person name="Yokoyama T."/>
            <person name="Hamanaka T."/>
            <person name="Harazono Y."/>
            <person name="Kamada H."/>
            <person name="Kobayashi W."/>
            <person name="Ujino-Ihara T."/>
            <person name="Uchiyama K."/>
            <person name="Matsumoto A."/>
            <person name="Izuno A."/>
            <person name="Tsumura Y."/>
            <person name="Toyoda A."/>
            <person name="Shigenobu S."/>
            <person name="Moriguchi Y."/>
            <person name="Ueno S."/>
            <person name="Kasahara M."/>
        </authorList>
    </citation>
    <scope>NUCLEOTIDE SEQUENCE</scope>
</reference>
<evidence type="ECO:0000313" key="3">
    <source>
        <dbReference type="Proteomes" id="UP001234787"/>
    </source>
</evidence>
<gene>
    <name evidence="2" type="ORF">SUGI_1225330</name>
</gene>
<protein>
    <submittedName>
        <fullName evidence="2">Uncharacterized protein</fullName>
    </submittedName>
</protein>
<dbReference type="AlphaFoldDB" id="A0AAD3RPR7"/>
<accession>A0AAD3RPR7</accession>